<dbReference type="SUPFAM" id="SSF52402">
    <property type="entry name" value="Adenine nucleotide alpha hydrolases-like"/>
    <property type="match status" value="1"/>
</dbReference>
<dbReference type="CDD" id="cd00293">
    <property type="entry name" value="USP-like"/>
    <property type="match status" value="1"/>
</dbReference>
<dbReference type="STRING" id="1434110.MSHOH_2223"/>
<organism evidence="3 4">
    <name type="scientific">Methanosarcina horonobensis HB-1 = JCM 15518</name>
    <dbReference type="NCBI Taxonomy" id="1434110"/>
    <lineage>
        <taxon>Archaea</taxon>
        <taxon>Methanobacteriati</taxon>
        <taxon>Methanobacteriota</taxon>
        <taxon>Stenosarchaea group</taxon>
        <taxon>Methanomicrobia</taxon>
        <taxon>Methanosarcinales</taxon>
        <taxon>Methanosarcinaceae</taxon>
        <taxon>Methanosarcina</taxon>
    </lineage>
</organism>
<evidence type="ECO:0000313" key="4">
    <source>
        <dbReference type="Proteomes" id="UP000033101"/>
    </source>
</evidence>
<dbReference type="PATRIC" id="fig|1434110.4.peg.2830"/>
<dbReference type="RefSeq" id="WP_048139877.1">
    <property type="nucleotide sequence ID" value="NZ_CP009516.1"/>
</dbReference>
<proteinExistence type="inferred from homology"/>
<dbReference type="Pfam" id="PF00582">
    <property type="entry name" value="Usp"/>
    <property type="match status" value="1"/>
</dbReference>
<dbReference type="PRINTS" id="PR01438">
    <property type="entry name" value="UNVRSLSTRESS"/>
</dbReference>
<evidence type="ECO:0000313" key="3">
    <source>
        <dbReference type="EMBL" id="AKB78706.1"/>
    </source>
</evidence>
<dbReference type="AlphaFoldDB" id="A0A0E3SCT6"/>
<dbReference type="PANTHER" id="PTHR46268">
    <property type="entry name" value="STRESS RESPONSE PROTEIN NHAX"/>
    <property type="match status" value="1"/>
</dbReference>
<dbReference type="EMBL" id="CP009516">
    <property type="protein sequence ID" value="AKB78706.1"/>
    <property type="molecule type" value="Genomic_DNA"/>
</dbReference>
<gene>
    <name evidence="3" type="ORF">MSHOH_2223</name>
</gene>
<reference evidence="3 4" key="1">
    <citation type="submission" date="2014-07" db="EMBL/GenBank/DDBJ databases">
        <title>Methanogenic archaea and the global carbon cycle.</title>
        <authorList>
            <person name="Henriksen J.R."/>
            <person name="Luke J."/>
            <person name="Reinhart S."/>
            <person name="Benedict M.N."/>
            <person name="Youngblut N.D."/>
            <person name="Metcalf M.E."/>
            <person name="Whitaker R.J."/>
            <person name="Metcalf W.W."/>
        </authorList>
    </citation>
    <scope>NUCLEOTIDE SEQUENCE [LARGE SCALE GENOMIC DNA]</scope>
    <source>
        <strain evidence="3 4">HB-1</strain>
    </source>
</reference>
<dbReference type="OrthoDB" id="105697at2157"/>
<dbReference type="InterPro" id="IPR006015">
    <property type="entry name" value="Universal_stress_UspA"/>
</dbReference>
<evidence type="ECO:0000256" key="1">
    <source>
        <dbReference type="ARBA" id="ARBA00008791"/>
    </source>
</evidence>
<dbReference type="InterPro" id="IPR014729">
    <property type="entry name" value="Rossmann-like_a/b/a_fold"/>
</dbReference>
<sequence length="155" mass="16955">MGTVNFKKIVIATDGSDCSRLAVDKGIELAQLGSGTVYAVYVVSTAYLSMDGDYFMGVNPYWESIQEAWKTQGQQAVNYVKNLGEMKGINVESVLLEGNPSDELIRYAEENEMDIIVMGTLGKTGLDRLLLGSVAGNVVRHSKVPVMVVRDECIR</sequence>
<dbReference type="Gene3D" id="3.40.50.620">
    <property type="entry name" value="HUPs"/>
    <property type="match status" value="1"/>
</dbReference>
<dbReference type="GeneID" id="24831475"/>
<dbReference type="KEGG" id="mhor:MSHOH_2223"/>
<dbReference type="PANTHER" id="PTHR46268:SF6">
    <property type="entry name" value="UNIVERSAL STRESS PROTEIN UP12"/>
    <property type="match status" value="1"/>
</dbReference>
<keyword evidence="4" id="KW-1185">Reference proteome</keyword>
<dbReference type="HOGENOM" id="CLU_049301_11_1_2"/>
<evidence type="ECO:0000259" key="2">
    <source>
        <dbReference type="Pfam" id="PF00582"/>
    </source>
</evidence>
<dbReference type="Proteomes" id="UP000033101">
    <property type="component" value="Chromosome"/>
</dbReference>
<accession>A0A0E3SCT6</accession>
<name>A0A0E3SCT6_9EURY</name>
<dbReference type="InterPro" id="IPR006016">
    <property type="entry name" value="UspA"/>
</dbReference>
<feature type="domain" description="UspA" evidence="2">
    <location>
        <begin position="6"/>
        <end position="150"/>
    </location>
</feature>
<protein>
    <submittedName>
        <fullName evidence="3">Universal stress protein</fullName>
    </submittedName>
</protein>
<comment type="similarity">
    <text evidence="1">Belongs to the universal stress protein A family.</text>
</comment>